<dbReference type="InterPro" id="IPR000330">
    <property type="entry name" value="SNF2_N"/>
</dbReference>
<accession>A0A6C0HEA8</accession>
<dbReference type="GO" id="GO:0008094">
    <property type="term" value="F:ATP-dependent activity, acting on DNA"/>
    <property type="evidence" value="ECO:0007669"/>
    <property type="project" value="TreeGrafter"/>
</dbReference>
<keyword evidence="5" id="KW-0175">Coiled coil</keyword>
<dbReference type="Gene3D" id="3.40.50.300">
    <property type="entry name" value="P-loop containing nucleotide triphosphate hydrolases"/>
    <property type="match status" value="2"/>
</dbReference>
<evidence type="ECO:0000256" key="4">
    <source>
        <dbReference type="ARBA" id="ARBA00022840"/>
    </source>
</evidence>
<evidence type="ECO:0000259" key="8">
    <source>
        <dbReference type="PROSITE" id="PS51194"/>
    </source>
</evidence>
<dbReference type="GO" id="GO:0005524">
    <property type="term" value="F:ATP binding"/>
    <property type="evidence" value="ECO:0007669"/>
    <property type="project" value="UniProtKB-KW"/>
</dbReference>
<evidence type="ECO:0000256" key="1">
    <source>
        <dbReference type="ARBA" id="ARBA00022741"/>
    </source>
</evidence>
<dbReference type="InterPro" id="IPR001841">
    <property type="entry name" value="Znf_RING"/>
</dbReference>
<organism evidence="9">
    <name type="scientific">viral metagenome</name>
    <dbReference type="NCBI Taxonomy" id="1070528"/>
    <lineage>
        <taxon>unclassified sequences</taxon>
        <taxon>metagenomes</taxon>
        <taxon>organismal metagenomes</taxon>
    </lineage>
</organism>
<dbReference type="InterPro" id="IPR001650">
    <property type="entry name" value="Helicase_C-like"/>
</dbReference>
<evidence type="ECO:0000256" key="3">
    <source>
        <dbReference type="ARBA" id="ARBA00022806"/>
    </source>
</evidence>
<dbReference type="GO" id="GO:0006281">
    <property type="term" value="P:DNA repair"/>
    <property type="evidence" value="ECO:0007669"/>
    <property type="project" value="TreeGrafter"/>
</dbReference>
<name>A0A6C0HEA8_9ZZZZ</name>
<dbReference type="PROSITE" id="PS50089">
    <property type="entry name" value="ZF_RING_2"/>
    <property type="match status" value="1"/>
</dbReference>
<keyword evidence="4" id="KW-0067">ATP-binding</keyword>
<feature type="coiled-coil region" evidence="5">
    <location>
        <begin position="371"/>
        <end position="401"/>
    </location>
</feature>
<dbReference type="InterPro" id="IPR050628">
    <property type="entry name" value="SNF2_RAD54_helicase_TF"/>
</dbReference>
<dbReference type="Pfam" id="PF00176">
    <property type="entry name" value="SNF2-rel_dom"/>
    <property type="match status" value="1"/>
</dbReference>
<evidence type="ECO:0000256" key="5">
    <source>
        <dbReference type="SAM" id="Coils"/>
    </source>
</evidence>
<proteinExistence type="predicted"/>
<dbReference type="GO" id="GO:0005634">
    <property type="term" value="C:nucleus"/>
    <property type="evidence" value="ECO:0007669"/>
    <property type="project" value="TreeGrafter"/>
</dbReference>
<dbReference type="EMBL" id="MN739940">
    <property type="protein sequence ID" value="QHT78829.1"/>
    <property type="molecule type" value="Genomic_DNA"/>
</dbReference>
<dbReference type="PANTHER" id="PTHR45626:SF26">
    <property type="entry name" value="FAMILY HELICASE, PUTATIVE (AFU_ORTHOLOGUE AFUA_2G09120)-RELATED"/>
    <property type="match status" value="1"/>
</dbReference>
<dbReference type="SUPFAM" id="SSF57850">
    <property type="entry name" value="RING/U-box"/>
    <property type="match status" value="1"/>
</dbReference>
<evidence type="ECO:0000256" key="6">
    <source>
        <dbReference type="SAM" id="MobiDB-lite"/>
    </source>
</evidence>
<evidence type="ECO:0008006" key="10">
    <source>
        <dbReference type="Google" id="ProtNLM"/>
    </source>
</evidence>
<evidence type="ECO:0000256" key="2">
    <source>
        <dbReference type="ARBA" id="ARBA00022801"/>
    </source>
</evidence>
<dbReference type="PROSITE" id="PS51194">
    <property type="entry name" value="HELICASE_CTER"/>
    <property type="match status" value="1"/>
</dbReference>
<keyword evidence="1" id="KW-0547">Nucleotide-binding</keyword>
<dbReference type="InterPro" id="IPR027417">
    <property type="entry name" value="P-loop_NTPase"/>
</dbReference>
<evidence type="ECO:0000259" key="7">
    <source>
        <dbReference type="PROSITE" id="PS50089"/>
    </source>
</evidence>
<protein>
    <recommendedName>
        <fullName evidence="10">RING-type domain-containing protein</fullName>
    </recommendedName>
</protein>
<dbReference type="Gene3D" id="3.30.40.10">
    <property type="entry name" value="Zinc/RING finger domain, C3HC4 (zinc finger)"/>
    <property type="match status" value="1"/>
</dbReference>
<dbReference type="SUPFAM" id="SSF52540">
    <property type="entry name" value="P-loop containing nucleoside triphosphate hydrolases"/>
    <property type="match status" value="2"/>
</dbReference>
<feature type="domain" description="Helicase C-terminal" evidence="8">
    <location>
        <begin position="474"/>
        <end position="631"/>
    </location>
</feature>
<dbReference type="SMART" id="SM00490">
    <property type="entry name" value="HELICc"/>
    <property type="match status" value="1"/>
</dbReference>
<dbReference type="PANTHER" id="PTHR45626">
    <property type="entry name" value="TRANSCRIPTION TERMINATION FACTOR 2-RELATED"/>
    <property type="match status" value="1"/>
</dbReference>
<feature type="domain" description="RING-type" evidence="7">
    <location>
        <begin position="404"/>
        <end position="443"/>
    </location>
</feature>
<dbReference type="GO" id="GO:0016787">
    <property type="term" value="F:hydrolase activity"/>
    <property type="evidence" value="ECO:0007669"/>
    <property type="project" value="UniProtKB-KW"/>
</dbReference>
<sequence>MVLEVSGRRRKIVVKENPSDIDGNEEEKVNDWGVTVELYNHQKTSVKRMEYIEENRVRNYTIDNNSRSCVIDSNFGILNDKVGAGKTLTCISLISREINKENYKNEISNKEYVNIHSVSGGSLCLIKTSDIEKVKFIPITIVVVPNSIIFQWKSELKKSNLKFKIVSKIAEIEALSHYFKKVNVIVVTKTMYSQFAHNFNKLFDGKFCIKRLICDEYSEKGSFTTIKSDFYWLVSGTIPRKSSFTSTELRYNLIKQCLECSALRDRYYNVNWSFVTIKNSEEEIATSFQVAKVENIIYHSSSKNQIYLNLDESMSLEVKRMIAADDIKGAIQAIGGNIETDSLLKVIMKKEENKIMELEASITYHSTLSQHDKVEECKRKLEAAKKKLQNMKEKIERDESDGECTLCCEEFIDRCLIECCKSIACGKCVTKIIKQNKNCPFCRAKLDIKNLIVSSKNYTPNEKKKKEKKPLKTKAEHIVDIIKKKPNGKFIIFSESSETYHIIESALKSTNLKYSEVKGTTQHKSNVLNKFRNGDLNIIFLNGRSDGSGINLPETTDIILYHKVGSKELETQLLGRALRLGRTNDLRVHRLLYEQEYNIEEDEEAINYLYQRTEVESSDDDSSDDDEEKTNDQDQIESDYQLALRLQNEN</sequence>
<feature type="region of interest" description="Disordered" evidence="6">
    <location>
        <begin position="612"/>
        <end position="638"/>
    </location>
</feature>
<keyword evidence="2" id="KW-0378">Hydrolase</keyword>
<dbReference type="InterPro" id="IPR013083">
    <property type="entry name" value="Znf_RING/FYVE/PHD"/>
</dbReference>
<dbReference type="AlphaFoldDB" id="A0A6C0HEA8"/>
<dbReference type="GO" id="GO:0004386">
    <property type="term" value="F:helicase activity"/>
    <property type="evidence" value="ECO:0007669"/>
    <property type="project" value="UniProtKB-KW"/>
</dbReference>
<reference evidence="9" key="1">
    <citation type="journal article" date="2020" name="Nature">
        <title>Giant virus diversity and host interactions through global metagenomics.</title>
        <authorList>
            <person name="Schulz F."/>
            <person name="Roux S."/>
            <person name="Paez-Espino D."/>
            <person name="Jungbluth S."/>
            <person name="Walsh D.A."/>
            <person name="Denef V.J."/>
            <person name="McMahon K.D."/>
            <person name="Konstantinidis K.T."/>
            <person name="Eloe-Fadrosh E.A."/>
            <person name="Kyrpides N.C."/>
            <person name="Woyke T."/>
        </authorList>
    </citation>
    <scope>NUCLEOTIDE SEQUENCE</scope>
    <source>
        <strain evidence="9">GVMAG-M-3300023179-92</strain>
    </source>
</reference>
<keyword evidence="3" id="KW-0347">Helicase</keyword>
<evidence type="ECO:0000313" key="9">
    <source>
        <dbReference type="EMBL" id="QHT78829.1"/>
    </source>
</evidence>
<dbReference type="Pfam" id="PF00271">
    <property type="entry name" value="Helicase_C"/>
    <property type="match status" value="1"/>
</dbReference>
<feature type="compositionally biased region" description="Acidic residues" evidence="6">
    <location>
        <begin position="616"/>
        <end position="637"/>
    </location>
</feature>